<dbReference type="EMBL" id="ANFO01000986">
    <property type="protein sequence ID" value="KGQ04998.1"/>
    <property type="molecule type" value="Genomic_DNA"/>
</dbReference>
<proteinExistence type="predicted"/>
<gene>
    <name evidence="3" type="ORF">BBAD15_g9750</name>
</gene>
<feature type="compositionally biased region" description="Basic and acidic residues" evidence="1">
    <location>
        <begin position="515"/>
        <end position="527"/>
    </location>
</feature>
<dbReference type="InterPro" id="IPR008011">
    <property type="entry name" value="Complex1_LYR_dom"/>
</dbReference>
<feature type="compositionally biased region" description="Basic residues" evidence="1">
    <location>
        <begin position="501"/>
        <end position="514"/>
    </location>
</feature>
<feature type="region of interest" description="Disordered" evidence="1">
    <location>
        <begin position="303"/>
        <end position="529"/>
    </location>
</feature>
<organism evidence="3 4">
    <name type="scientific">Beauveria bassiana D1-5</name>
    <dbReference type="NCBI Taxonomy" id="1245745"/>
    <lineage>
        <taxon>Eukaryota</taxon>
        <taxon>Fungi</taxon>
        <taxon>Dikarya</taxon>
        <taxon>Ascomycota</taxon>
        <taxon>Pezizomycotina</taxon>
        <taxon>Sordariomycetes</taxon>
        <taxon>Hypocreomycetidae</taxon>
        <taxon>Hypocreales</taxon>
        <taxon>Cordycipitaceae</taxon>
        <taxon>Beauveria</taxon>
    </lineage>
</organism>
<accession>A0A0A2VBU5</accession>
<sequence length="697" mass="77518">MRLSGLQKEVLALYRHCLRESRKKPETTRPHFQAFASPMLRPPYYTTFFTDLIRTPPGAEPIMAPLASIPEGSNSHPSAAHASKIERPPKSTFENIHTTPEDSVEKLVEPSDSSFDLDSFPIPPSTSSTLSSHGTRPPTNYGSSASITSHLRYMSPEHRRTTGRRHHAQVDGANDPLGSSKRASVDSALVDAITRNIVQQLRAASVGQYGRHRTNTNAPVDRPGLSRTSSQQEAVDRFTSDLRQYAKSRTRKETTIPTKQSAPTLRTVSALMPFRSEFELAGLAVTSKEQANRIDSYITQAVEARAPPEAGPSGKPYHRKPALGGPSQVDGFDDTGPSDSPNTEISFAPSNGMDEWRYAMIDEVPKKKKKDKTNTRQRTKRHCLHCFDHSPSTATEEGRAPPRKLATAPVPKFHGGIGPPPPVPPPPVPPRRPPRPKVGLFDVEPARGPSASQEIPSSENHAVSPKMLPSRPGNKDKEKAPDIARRRSPHPRAVVAQRGASPKKKKRSSPKRRIPHENTSKQYDRTLHQATPIDLKAAVEEAMNGQKSDKITSSRRPELRDDLADHISICCRSSRGVPSRANARPNIPRRTSSMSQFMFSSEIDFDDREITDRDVLRGLHIAASAACDEEVDAFVRNQTGLRIRRFLADLMTLETLAVNPPVDKKQWARQRRADMRRLKQQMRRSYEINRIGQAKHL</sequence>
<feature type="compositionally biased region" description="Polar residues" evidence="1">
    <location>
        <begin position="337"/>
        <end position="349"/>
    </location>
</feature>
<feature type="compositionally biased region" description="Polar residues" evidence="1">
    <location>
        <begin position="137"/>
        <end position="149"/>
    </location>
</feature>
<name>A0A0A2VBU5_BEABA</name>
<dbReference type="HOGENOM" id="CLU_013091_0_0_1"/>
<dbReference type="OrthoDB" id="273010at2759"/>
<dbReference type="Proteomes" id="UP000030106">
    <property type="component" value="Unassembled WGS sequence"/>
</dbReference>
<feature type="compositionally biased region" description="Low complexity" evidence="1">
    <location>
        <begin position="110"/>
        <end position="135"/>
    </location>
</feature>
<dbReference type="AlphaFoldDB" id="A0A0A2VBU5"/>
<feature type="domain" description="Complex 1 LYR protein" evidence="2">
    <location>
        <begin position="8"/>
        <end position="35"/>
    </location>
</feature>
<comment type="caution">
    <text evidence="3">The sequence shown here is derived from an EMBL/GenBank/DDBJ whole genome shotgun (WGS) entry which is preliminary data.</text>
</comment>
<feature type="compositionally biased region" description="Basic and acidic residues" evidence="1">
    <location>
        <begin position="99"/>
        <end position="109"/>
    </location>
</feature>
<dbReference type="STRING" id="1245745.A0A0A2VBU5"/>
<evidence type="ECO:0000259" key="2">
    <source>
        <dbReference type="Pfam" id="PF05347"/>
    </source>
</evidence>
<evidence type="ECO:0000313" key="4">
    <source>
        <dbReference type="Proteomes" id="UP000030106"/>
    </source>
</evidence>
<feature type="region of interest" description="Disordered" evidence="1">
    <location>
        <begin position="207"/>
        <end position="236"/>
    </location>
</feature>
<feature type="compositionally biased region" description="Basic residues" evidence="1">
    <location>
        <begin position="366"/>
        <end position="384"/>
    </location>
</feature>
<reference evidence="3 4" key="1">
    <citation type="submission" date="2012-10" db="EMBL/GenBank/DDBJ databases">
        <title>Genome sequencing and analysis of entomopathogenic fungi Beauveria bassiana D1-5.</title>
        <authorList>
            <person name="Li Q."/>
            <person name="Wang L."/>
            <person name="Zhang Z."/>
            <person name="Wang Q."/>
            <person name="Ren J."/>
            <person name="Wang M."/>
            <person name="Xu W."/>
            <person name="Wang J."/>
            <person name="Lu Y."/>
            <person name="Du Q."/>
            <person name="Sun Z."/>
        </authorList>
    </citation>
    <scope>NUCLEOTIDE SEQUENCE [LARGE SCALE GENOMIC DNA]</scope>
    <source>
        <strain evidence="3 4">D1-5</strain>
    </source>
</reference>
<protein>
    <recommendedName>
        <fullName evidence="2">Complex 1 LYR protein domain-containing protein</fullName>
    </recommendedName>
</protein>
<feature type="compositionally biased region" description="Pro residues" evidence="1">
    <location>
        <begin position="418"/>
        <end position="431"/>
    </location>
</feature>
<evidence type="ECO:0000313" key="3">
    <source>
        <dbReference type="EMBL" id="KGQ04998.1"/>
    </source>
</evidence>
<feature type="compositionally biased region" description="Polar residues" evidence="1">
    <location>
        <begin position="450"/>
        <end position="461"/>
    </location>
</feature>
<feature type="region of interest" description="Disordered" evidence="1">
    <location>
        <begin position="63"/>
        <end position="182"/>
    </location>
</feature>
<dbReference type="eggNOG" id="ENOG502RQYV">
    <property type="taxonomic scope" value="Eukaryota"/>
</dbReference>
<evidence type="ECO:0000256" key="1">
    <source>
        <dbReference type="SAM" id="MobiDB-lite"/>
    </source>
</evidence>
<feature type="compositionally biased region" description="Basic and acidic residues" evidence="1">
    <location>
        <begin position="473"/>
        <end position="485"/>
    </location>
</feature>
<dbReference type="Pfam" id="PF05347">
    <property type="entry name" value="Complex1_LYR"/>
    <property type="match status" value="1"/>
</dbReference>